<evidence type="ECO:0000256" key="9">
    <source>
        <dbReference type="ARBA" id="ARBA00023239"/>
    </source>
</evidence>
<dbReference type="eggNOG" id="COG0165">
    <property type="taxonomic scope" value="Bacteria"/>
</dbReference>
<reference evidence="15" key="1">
    <citation type="submission" date="2010-10" db="EMBL/GenBank/DDBJ databases">
        <authorList>
            <consortium name="US DOE Joint Genome Institute (JGI-PGF)"/>
            <person name="Lucas S."/>
            <person name="Copeland A."/>
            <person name="Lapidus A."/>
            <person name="Bruce D."/>
            <person name="Goodwin L."/>
            <person name="Pitluck S."/>
            <person name="Kyrpides N."/>
            <person name="Mavromatis K."/>
            <person name="Detter J.C."/>
            <person name="Han C."/>
            <person name="Land M."/>
            <person name="Hauser L."/>
            <person name="Markowitz V."/>
            <person name="Cheng J.-F."/>
            <person name="Hugenholtz P."/>
            <person name="Woyke T."/>
            <person name="Wu D."/>
            <person name="Pukall R."/>
            <person name="Wahrenburg C."/>
            <person name="Brambilla E."/>
            <person name="Klenk H.-P."/>
            <person name="Eisen J.A."/>
        </authorList>
    </citation>
    <scope>NUCLEOTIDE SEQUENCE [LARGE SCALE GENOMIC DNA]</scope>
    <source>
        <strain evidence="15">DSM 13965</strain>
    </source>
</reference>
<dbReference type="PANTHER" id="PTHR43814:SF1">
    <property type="entry name" value="ARGININOSUCCINATE LYASE"/>
    <property type="match status" value="1"/>
</dbReference>
<feature type="domain" description="Argininosuccinate lyase C-terminal" evidence="14">
    <location>
        <begin position="408"/>
        <end position="476"/>
    </location>
</feature>
<dbReference type="CDD" id="cd01359">
    <property type="entry name" value="Argininosuccinate_lyase"/>
    <property type="match status" value="1"/>
</dbReference>
<dbReference type="PANTHER" id="PTHR43814">
    <property type="entry name" value="ARGININOSUCCINATE LYASE"/>
    <property type="match status" value="1"/>
</dbReference>
<dbReference type="Gene3D" id="1.10.275.10">
    <property type="entry name" value="Fumarase/aspartase (N-terminal domain)"/>
    <property type="match status" value="1"/>
</dbReference>
<feature type="region of interest" description="Disordered" evidence="12">
    <location>
        <begin position="510"/>
        <end position="545"/>
    </location>
</feature>
<dbReference type="Pfam" id="PF14698">
    <property type="entry name" value="ASL_C2"/>
    <property type="match status" value="1"/>
</dbReference>
<dbReference type="SUPFAM" id="SSF48557">
    <property type="entry name" value="L-aspartase-like"/>
    <property type="match status" value="1"/>
</dbReference>
<dbReference type="RefSeq" id="WP_006904305.1">
    <property type="nucleotide sequence ID" value="NZ_JH976535.1"/>
</dbReference>
<dbReference type="InterPro" id="IPR000362">
    <property type="entry name" value="Fumarate_lyase_fam"/>
</dbReference>
<feature type="domain" description="Fumarate lyase N-terminal" evidence="13">
    <location>
        <begin position="51"/>
        <end position="345"/>
    </location>
</feature>
<evidence type="ECO:0000256" key="1">
    <source>
        <dbReference type="ARBA" id="ARBA00000985"/>
    </source>
</evidence>
<keyword evidence="8 10" id="KW-0028">Amino-acid biosynthesis</keyword>
<dbReference type="FunFam" id="1.10.40.30:FF:000001">
    <property type="entry name" value="Argininosuccinate lyase"/>
    <property type="match status" value="1"/>
</dbReference>
<keyword evidence="11" id="KW-0175">Coiled coil</keyword>
<keyword evidence="16" id="KW-1185">Reference proteome</keyword>
<evidence type="ECO:0000259" key="13">
    <source>
        <dbReference type="Pfam" id="PF00206"/>
    </source>
</evidence>
<dbReference type="InterPro" id="IPR020557">
    <property type="entry name" value="Fumarate_lyase_CS"/>
</dbReference>
<dbReference type="InterPro" id="IPR029419">
    <property type="entry name" value="Arg_succ_lyase_C"/>
</dbReference>
<dbReference type="Pfam" id="PF00206">
    <property type="entry name" value="Lyase_1"/>
    <property type="match status" value="1"/>
</dbReference>
<evidence type="ECO:0000256" key="8">
    <source>
        <dbReference type="ARBA" id="ARBA00022605"/>
    </source>
</evidence>
<comment type="pathway">
    <text evidence="3 10">Amino-acid biosynthesis; L-arginine biosynthesis; L-arginine from L-ornithine and carbamoyl phosphate: step 3/3.</text>
</comment>
<dbReference type="Gene3D" id="1.10.40.30">
    <property type="entry name" value="Fumarase/aspartase (C-terminal domain)"/>
    <property type="match status" value="1"/>
</dbReference>
<comment type="similarity">
    <text evidence="10">Belongs to the lyase 1 family. Argininosuccinate lyase subfamily.</text>
</comment>
<comment type="catalytic activity">
    <reaction evidence="1 10">
        <text>2-(N(omega)-L-arginino)succinate = fumarate + L-arginine</text>
        <dbReference type="Rhea" id="RHEA:24020"/>
        <dbReference type="ChEBI" id="CHEBI:29806"/>
        <dbReference type="ChEBI" id="CHEBI:32682"/>
        <dbReference type="ChEBI" id="CHEBI:57472"/>
        <dbReference type="EC" id="4.3.2.1"/>
    </reaction>
</comment>
<dbReference type="Gene3D" id="1.20.200.10">
    <property type="entry name" value="Fumarase/aspartase (Central domain)"/>
    <property type="match status" value="1"/>
</dbReference>
<comment type="similarity">
    <text evidence="4">In the N-terminal section; belongs to the lyase 1 family. Argininosuccinate lyase subfamily.</text>
</comment>
<dbReference type="HOGENOM" id="CLU_027272_2_3_9"/>
<evidence type="ECO:0000259" key="14">
    <source>
        <dbReference type="Pfam" id="PF14698"/>
    </source>
</evidence>
<reference evidence="15" key="2">
    <citation type="submission" date="2012-10" db="EMBL/GenBank/DDBJ databases">
        <title>Improved high-quality draft of Thermaerobacter subterraneus C21, DSM 13965.</title>
        <authorList>
            <consortium name="DOE Joint Genome Institute"/>
            <person name="Eisen J."/>
            <person name="Huntemann M."/>
            <person name="Wei C.-L."/>
            <person name="Han J."/>
            <person name="Detter J.C."/>
            <person name="Han C."/>
            <person name="Tapia R."/>
            <person name="Chen A."/>
            <person name="Kyrpides N."/>
            <person name="Mavromatis K."/>
            <person name="Markowitz V."/>
            <person name="Szeto E."/>
            <person name="Ivanova N."/>
            <person name="Mikhailova N."/>
            <person name="Ovchinnikova G."/>
            <person name="Pagani I."/>
            <person name="Pati A."/>
            <person name="Goodwin L."/>
            <person name="Nordberg H.P."/>
            <person name="Cantor M.N."/>
            <person name="Hua S.X."/>
            <person name="Woyke T."/>
            <person name="Eisen J."/>
            <person name="Klenk H.-P."/>
        </authorList>
    </citation>
    <scope>NUCLEOTIDE SEQUENCE [LARGE SCALE GENOMIC DNA]</scope>
    <source>
        <strain evidence="15">DSM 13965</strain>
    </source>
</reference>
<dbReference type="EC" id="4.3.2.1" evidence="5 10"/>
<dbReference type="GO" id="GO:0004056">
    <property type="term" value="F:argininosuccinate lyase activity"/>
    <property type="evidence" value="ECO:0007669"/>
    <property type="project" value="UniProtKB-UniRule"/>
</dbReference>
<evidence type="ECO:0000256" key="4">
    <source>
        <dbReference type="ARBA" id="ARBA00005552"/>
    </source>
</evidence>
<dbReference type="PRINTS" id="PR00149">
    <property type="entry name" value="FUMRATELYASE"/>
</dbReference>
<organism evidence="15 16">
    <name type="scientific">Thermaerobacter subterraneus DSM 13965</name>
    <dbReference type="NCBI Taxonomy" id="867903"/>
    <lineage>
        <taxon>Bacteria</taxon>
        <taxon>Bacillati</taxon>
        <taxon>Bacillota</taxon>
        <taxon>Clostridia</taxon>
        <taxon>Eubacteriales</taxon>
        <taxon>Clostridiales Family XVII. Incertae Sedis</taxon>
        <taxon>Thermaerobacter</taxon>
    </lineage>
</organism>
<evidence type="ECO:0000256" key="12">
    <source>
        <dbReference type="SAM" id="MobiDB-lite"/>
    </source>
</evidence>
<dbReference type="PRINTS" id="PR00145">
    <property type="entry name" value="ARGSUCLYASE"/>
</dbReference>
<gene>
    <name evidence="10" type="primary">argH</name>
    <name evidence="15" type="ORF">ThesuDRAFT_02024</name>
</gene>
<keyword evidence="6 10" id="KW-0963">Cytoplasm</keyword>
<dbReference type="HAMAP" id="MF_00006">
    <property type="entry name" value="Arg_succ_lyase"/>
    <property type="match status" value="1"/>
</dbReference>
<dbReference type="PROSITE" id="PS00163">
    <property type="entry name" value="FUMARATE_LYASES"/>
    <property type="match status" value="1"/>
</dbReference>
<evidence type="ECO:0000256" key="11">
    <source>
        <dbReference type="SAM" id="Coils"/>
    </source>
</evidence>
<dbReference type="GO" id="GO:0005829">
    <property type="term" value="C:cytosol"/>
    <property type="evidence" value="ECO:0007669"/>
    <property type="project" value="TreeGrafter"/>
</dbReference>
<evidence type="ECO:0000256" key="3">
    <source>
        <dbReference type="ARBA" id="ARBA00004941"/>
    </source>
</evidence>
<proteinExistence type="inferred from homology"/>
<comment type="subcellular location">
    <subcellularLocation>
        <location evidence="2 10">Cytoplasm</location>
    </subcellularLocation>
</comment>
<name>K6QCL8_9FIRM</name>
<keyword evidence="9 10" id="KW-0456">Lyase</keyword>
<feature type="coiled-coil region" evidence="11">
    <location>
        <begin position="162"/>
        <end position="192"/>
    </location>
</feature>
<feature type="region of interest" description="Disordered" evidence="12">
    <location>
        <begin position="1"/>
        <end position="50"/>
    </location>
</feature>
<feature type="compositionally biased region" description="Gly residues" evidence="12">
    <location>
        <begin position="521"/>
        <end position="537"/>
    </location>
</feature>
<evidence type="ECO:0000256" key="2">
    <source>
        <dbReference type="ARBA" id="ARBA00004496"/>
    </source>
</evidence>
<evidence type="ECO:0000256" key="7">
    <source>
        <dbReference type="ARBA" id="ARBA00022571"/>
    </source>
</evidence>
<protein>
    <recommendedName>
        <fullName evidence="5 10">Argininosuccinate lyase</fullName>
        <shortName evidence="10">ASAL</shortName>
        <ecNumber evidence="5 10">4.3.2.1</ecNumber>
    </recommendedName>
    <alternativeName>
        <fullName evidence="10">Arginosuccinase</fullName>
    </alternativeName>
</protein>
<dbReference type="Proteomes" id="UP000005710">
    <property type="component" value="Unassembled WGS sequence"/>
</dbReference>
<evidence type="ECO:0000313" key="16">
    <source>
        <dbReference type="Proteomes" id="UP000005710"/>
    </source>
</evidence>
<evidence type="ECO:0000256" key="10">
    <source>
        <dbReference type="HAMAP-Rule" id="MF_00006"/>
    </source>
</evidence>
<sequence>MPATGPAPGELPLPHQARSGEVWPETPVNARPEPPASAKPGVPSNAKPWGGRFTAATHRAVEAFTASIDVDRRLLEVDIRASQAHARMLGACGVLPPEEARTLVEGLAEVRRRLEEGTFRLDPALEDVHMNVEHLLGRVVGPVAGKLHTGRSRNDQVATDMHLYMKEALDRLEAAVRELQQALVEKAEAHLDVIMPGYTHLQRAQPVLFSHHLLAYFWMLERDAGRLADARRRADWCPLGAAALAGTGFPLDREQVARELGFGRIYPNSIDAVSDRDYLLEFLAAASILMMHLSRLCEELVLWSSEEFGFIELDDAYCTGSSIMPQKKNPDVAELIRGKTGRVYGALVGLLTVLKGLPLSYNRDLQEDKAGVFAALDTVEAALPLCAGMIRTMRVRADRMAAALERDFSAATDLADHLVERGVPFREAHRIVGELVLHCIRAGRRLQDLTLDDLRAHSPLFGPEAPGRLSPRAVVEARKLYGGTARQAVERQLAEARAILAAAAEQAARDGFTGPASPGQGLAGGGGAGEGGPGAVAGGEVSPAP</sequence>
<evidence type="ECO:0000256" key="5">
    <source>
        <dbReference type="ARBA" id="ARBA00012338"/>
    </source>
</evidence>
<dbReference type="InterPro" id="IPR022761">
    <property type="entry name" value="Fumarate_lyase_N"/>
</dbReference>
<comment type="caution">
    <text evidence="15">The sequence shown here is derived from an EMBL/GenBank/DDBJ whole genome shotgun (WGS) entry which is preliminary data.</text>
</comment>
<dbReference type="STRING" id="867903.ThesuDRAFT_02024"/>
<evidence type="ECO:0000256" key="6">
    <source>
        <dbReference type="ARBA" id="ARBA00022490"/>
    </source>
</evidence>
<dbReference type="EMBL" id="AENY02000003">
    <property type="protein sequence ID" value="EKP94291.1"/>
    <property type="molecule type" value="Genomic_DNA"/>
</dbReference>
<dbReference type="FunFam" id="1.20.200.10:FF:000006">
    <property type="entry name" value="Argininosuccinate lyase"/>
    <property type="match status" value="1"/>
</dbReference>
<dbReference type="AlphaFoldDB" id="K6QCL8"/>
<keyword evidence="7 10" id="KW-0055">Arginine biosynthesis</keyword>
<dbReference type="UniPathway" id="UPA00068">
    <property type="reaction ID" value="UER00114"/>
</dbReference>
<accession>K6QCL8</accession>
<evidence type="ECO:0000313" key="15">
    <source>
        <dbReference type="EMBL" id="EKP94291.1"/>
    </source>
</evidence>
<dbReference type="InterPro" id="IPR024083">
    <property type="entry name" value="Fumarase/histidase_N"/>
</dbReference>
<dbReference type="GO" id="GO:0042450">
    <property type="term" value="P:L-arginine biosynthetic process via ornithine"/>
    <property type="evidence" value="ECO:0007669"/>
    <property type="project" value="UniProtKB-UniRule"/>
</dbReference>
<dbReference type="NCBIfam" id="TIGR00838">
    <property type="entry name" value="argH"/>
    <property type="match status" value="1"/>
</dbReference>
<dbReference type="InterPro" id="IPR008948">
    <property type="entry name" value="L-Aspartase-like"/>
</dbReference>
<dbReference type="InterPro" id="IPR009049">
    <property type="entry name" value="Argininosuccinate_lyase"/>
</dbReference>